<dbReference type="InterPro" id="IPR023214">
    <property type="entry name" value="HAD_sf"/>
</dbReference>
<evidence type="ECO:0000256" key="3">
    <source>
        <dbReference type="ARBA" id="ARBA00023315"/>
    </source>
</evidence>
<reference evidence="6 7" key="1">
    <citation type="submission" date="2018-09" db="EMBL/GenBank/DDBJ databases">
        <title>YIM PH21274 draft genome.</title>
        <authorList>
            <person name="Miao C."/>
        </authorList>
    </citation>
    <scope>NUCLEOTIDE SEQUENCE [LARGE SCALE GENOMIC DNA]</scope>
    <source>
        <strain evidence="6 7">YIM PH 21724</strain>
    </source>
</reference>
<dbReference type="Gene3D" id="1.20.1440.100">
    <property type="entry name" value="SG protein - dephosphorylation function"/>
    <property type="match status" value="1"/>
</dbReference>
<keyword evidence="2 4" id="KW-0808">Transferase</keyword>
<dbReference type="InterPro" id="IPR036412">
    <property type="entry name" value="HAD-like_sf"/>
</dbReference>
<name>A0A3A4K2K7_9NOCA</name>
<evidence type="ECO:0000256" key="4">
    <source>
        <dbReference type="RuleBase" id="RU361267"/>
    </source>
</evidence>
<dbReference type="Proteomes" id="UP000266677">
    <property type="component" value="Unassembled WGS sequence"/>
</dbReference>
<proteinExistence type="inferred from homology"/>
<sequence>MQSHRSGARVNQETGIAAVFDFGALVAPAGRASTASGLLRRRGSLETVLRDGLRGAPTDGSHRRFLQRVSRTLAGRPAAEVAAAGEHLFRGGGYGHLYPEAWQLVRTHATQGHTVILTTSLTRAQVAPYAAALGIETVLCTELAEEDGILTGYVAGKTPWRTGKSEAVRAHAERGGLDLSRSYAYSASATDLPLLAEVGHPGVVNPDPTLSAHAAEQQWPVLRFAPRRAPTAADAARTVLGLFGLLAGSLFGVLRTAHTRDRRRMADALMVHGTRWALTLLGVRVRISDATKALSPRPAVFLFNHQSQFDVIVVPHVLVGGVTGIGKKELTRNPIFGPLLRFVGVTFIDRSDTARAKAALEPVAATLRGGLSLAVAPEGTRSYTPEPGPFKKGAFHIAIQAGVPIIPVVIRNAGEIARRNSMIARPGTVDVAILDPIDVGDWDPNDLDARVAAVRELFVATLLDWPKPRDPAAASTA</sequence>
<dbReference type="Pfam" id="PF01553">
    <property type="entry name" value="Acyltransferase"/>
    <property type="match status" value="1"/>
</dbReference>
<dbReference type="Pfam" id="PF12710">
    <property type="entry name" value="HAD"/>
    <property type="match status" value="1"/>
</dbReference>
<keyword evidence="3 4" id="KW-0012">Acyltransferase</keyword>
<evidence type="ECO:0000256" key="1">
    <source>
        <dbReference type="ARBA" id="ARBA00008655"/>
    </source>
</evidence>
<dbReference type="CDD" id="cd07989">
    <property type="entry name" value="LPLAT_AGPAT-like"/>
    <property type="match status" value="1"/>
</dbReference>
<accession>A0A3A4K2K7</accession>
<evidence type="ECO:0000313" key="6">
    <source>
        <dbReference type="EMBL" id="RJO78884.1"/>
    </source>
</evidence>
<protein>
    <recommendedName>
        <fullName evidence="4">1-acyl-sn-glycerol-3-phosphate acyltransferase</fullName>
        <ecNumber evidence="4">2.3.1.51</ecNumber>
    </recommendedName>
</protein>
<comment type="domain">
    <text evidence="4">The HXXXXD motif is essential for acyltransferase activity and may constitute the binding site for the phosphate moiety of the glycerol-3-phosphate.</text>
</comment>
<dbReference type="SUPFAM" id="SSF56784">
    <property type="entry name" value="HAD-like"/>
    <property type="match status" value="1"/>
</dbReference>
<evidence type="ECO:0000313" key="7">
    <source>
        <dbReference type="Proteomes" id="UP000266677"/>
    </source>
</evidence>
<dbReference type="NCBIfam" id="TIGR01490">
    <property type="entry name" value="HAD-SF-IB-hyp1"/>
    <property type="match status" value="1"/>
</dbReference>
<dbReference type="SUPFAM" id="SSF69593">
    <property type="entry name" value="Glycerol-3-phosphate (1)-acyltransferase"/>
    <property type="match status" value="1"/>
</dbReference>
<dbReference type="EMBL" id="QZFU01000012">
    <property type="protein sequence ID" value="RJO78884.1"/>
    <property type="molecule type" value="Genomic_DNA"/>
</dbReference>
<keyword evidence="6" id="KW-0378">Hydrolase</keyword>
<keyword evidence="4" id="KW-0443">Lipid metabolism</keyword>
<gene>
    <name evidence="6" type="ORF">D5S18_04395</name>
</gene>
<dbReference type="OrthoDB" id="25607at2"/>
<dbReference type="Gene3D" id="3.40.50.1000">
    <property type="entry name" value="HAD superfamily/HAD-like"/>
    <property type="match status" value="1"/>
</dbReference>
<dbReference type="NCBIfam" id="TIGR00530">
    <property type="entry name" value="AGP_acyltrn"/>
    <property type="match status" value="1"/>
</dbReference>
<dbReference type="AlphaFoldDB" id="A0A3A4K2K7"/>
<dbReference type="GO" id="GO:0006654">
    <property type="term" value="P:phosphatidic acid biosynthetic process"/>
    <property type="evidence" value="ECO:0007669"/>
    <property type="project" value="TreeGrafter"/>
</dbReference>
<comment type="catalytic activity">
    <reaction evidence="4">
        <text>a 1-acyl-sn-glycero-3-phosphate + an acyl-CoA = a 1,2-diacyl-sn-glycero-3-phosphate + CoA</text>
        <dbReference type="Rhea" id="RHEA:19709"/>
        <dbReference type="ChEBI" id="CHEBI:57287"/>
        <dbReference type="ChEBI" id="CHEBI:57970"/>
        <dbReference type="ChEBI" id="CHEBI:58342"/>
        <dbReference type="ChEBI" id="CHEBI:58608"/>
        <dbReference type="EC" id="2.3.1.51"/>
    </reaction>
</comment>
<dbReference type="PANTHER" id="PTHR10434">
    <property type="entry name" value="1-ACYL-SN-GLYCEROL-3-PHOSPHATE ACYLTRANSFERASE"/>
    <property type="match status" value="1"/>
</dbReference>
<dbReference type="GO" id="GO:0016787">
    <property type="term" value="F:hydrolase activity"/>
    <property type="evidence" value="ECO:0007669"/>
    <property type="project" value="UniProtKB-KW"/>
</dbReference>
<comment type="caution">
    <text evidence="6">The sequence shown here is derived from an EMBL/GenBank/DDBJ whole genome shotgun (WGS) entry which is preliminary data.</text>
</comment>
<dbReference type="InterPro" id="IPR006385">
    <property type="entry name" value="HAD_hydro_SerB1"/>
</dbReference>
<dbReference type="EC" id="2.3.1.51" evidence="4"/>
<keyword evidence="4" id="KW-0594">Phospholipid biosynthesis</keyword>
<dbReference type="InterPro" id="IPR002123">
    <property type="entry name" value="Plipid/glycerol_acylTrfase"/>
</dbReference>
<evidence type="ECO:0000259" key="5">
    <source>
        <dbReference type="SMART" id="SM00563"/>
    </source>
</evidence>
<evidence type="ECO:0000256" key="2">
    <source>
        <dbReference type="ARBA" id="ARBA00022679"/>
    </source>
</evidence>
<dbReference type="InterPro" id="IPR004552">
    <property type="entry name" value="AGP_acyltrans"/>
</dbReference>
<dbReference type="PANTHER" id="PTHR10434:SF66">
    <property type="entry name" value="PHOSPHOLIPID_GLYCEROL ACYLTRANSFERASE DOMAIN-CONTAINING PROTEIN"/>
    <property type="match status" value="1"/>
</dbReference>
<keyword evidence="4" id="KW-1208">Phospholipid metabolism</keyword>
<comment type="similarity">
    <text evidence="1 4">Belongs to the 1-acyl-sn-glycerol-3-phosphate acyltransferase family.</text>
</comment>
<keyword evidence="4" id="KW-0444">Lipid biosynthesis</keyword>
<feature type="domain" description="Phospholipid/glycerol acyltransferase" evidence="5">
    <location>
        <begin position="299"/>
        <end position="413"/>
    </location>
</feature>
<dbReference type="SMART" id="SM00563">
    <property type="entry name" value="PlsC"/>
    <property type="match status" value="1"/>
</dbReference>
<organism evidence="6 7">
    <name type="scientific">Nocardia panacis</name>
    <dbReference type="NCBI Taxonomy" id="2340916"/>
    <lineage>
        <taxon>Bacteria</taxon>
        <taxon>Bacillati</taxon>
        <taxon>Actinomycetota</taxon>
        <taxon>Actinomycetes</taxon>
        <taxon>Mycobacteriales</taxon>
        <taxon>Nocardiaceae</taxon>
        <taxon>Nocardia</taxon>
    </lineage>
</organism>
<keyword evidence="7" id="KW-1185">Reference proteome</keyword>
<dbReference type="GO" id="GO:0016020">
    <property type="term" value="C:membrane"/>
    <property type="evidence" value="ECO:0007669"/>
    <property type="project" value="InterPro"/>
</dbReference>
<dbReference type="GO" id="GO:0003841">
    <property type="term" value="F:1-acylglycerol-3-phosphate O-acyltransferase activity"/>
    <property type="evidence" value="ECO:0007669"/>
    <property type="project" value="UniProtKB-UniRule"/>
</dbReference>